<keyword evidence="4" id="KW-0472">Membrane</keyword>
<dbReference type="Gene3D" id="1.25.40.10">
    <property type="entry name" value="Tetratricopeptide repeat domain"/>
    <property type="match status" value="1"/>
</dbReference>
<protein>
    <submittedName>
        <fullName evidence="5">Tetratricopeptide repeat protein</fullName>
    </submittedName>
</protein>
<dbReference type="Proteomes" id="UP000315724">
    <property type="component" value="Chromosome"/>
</dbReference>
<dbReference type="InterPro" id="IPR011990">
    <property type="entry name" value="TPR-like_helical_dom_sf"/>
</dbReference>
<keyword evidence="6" id="KW-1185">Reference proteome</keyword>
<accession>A0A517QM48</accession>
<evidence type="ECO:0000313" key="6">
    <source>
        <dbReference type="Proteomes" id="UP000315724"/>
    </source>
</evidence>
<evidence type="ECO:0000256" key="3">
    <source>
        <dbReference type="PROSITE-ProRule" id="PRU00339"/>
    </source>
</evidence>
<reference evidence="5 6" key="1">
    <citation type="submission" date="2019-02" db="EMBL/GenBank/DDBJ databases">
        <title>Deep-cultivation of Planctomycetes and their phenomic and genomic characterization uncovers novel biology.</title>
        <authorList>
            <person name="Wiegand S."/>
            <person name="Jogler M."/>
            <person name="Boedeker C."/>
            <person name="Pinto D."/>
            <person name="Vollmers J."/>
            <person name="Rivas-Marin E."/>
            <person name="Kohn T."/>
            <person name="Peeters S.H."/>
            <person name="Heuer A."/>
            <person name="Rast P."/>
            <person name="Oberbeckmann S."/>
            <person name="Bunk B."/>
            <person name="Jeske O."/>
            <person name="Meyerdierks A."/>
            <person name="Storesund J.E."/>
            <person name="Kallscheuer N."/>
            <person name="Luecker S."/>
            <person name="Lage O.M."/>
            <person name="Pohl T."/>
            <person name="Merkel B.J."/>
            <person name="Hornburger P."/>
            <person name="Mueller R.-W."/>
            <person name="Bruemmer F."/>
            <person name="Labrenz M."/>
            <person name="Spormann A.M."/>
            <person name="Op den Camp H."/>
            <person name="Overmann J."/>
            <person name="Amann R."/>
            <person name="Jetten M.S.M."/>
            <person name="Mascher T."/>
            <person name="Medema M.H."/>
            <person name="Devos D.P."/>
            <person name="Kaster A.-K."/>
            <person name="Ovreas L."/>
            <person name="Rohde M."/>
            <person name="Galperin M.Y."/>
            <person name="Jogler C."/>
        </authorList>
    </citation>
    <scope>NUCLEOTIDE SEQUENCE [LARGE SCALE GENOMIC DNA]</scope>
    <source>
        <strain evidence="5 6">Mal48</strain>
    </source>
</reference>
<keyword evidence="4" id="KW-1133">Transmembrane helix</keyword>
<proteinExistence type="predicted"/>
<keyword evidence="1" id="KW-0677">Repeat</keyword>
<name>A0A517QM48_9PLAN</name>
<dbReference type="Pfam" id="PF13181">
    <property type="entry name" value="TPR_8"/>
    <property type="match status" value="1"/>
</dbReference>
<feature type="repeat" description="TPR" evidence="3">
    <location>
        <begin position="791"/>
        <end position="824"/>
    </location>
</feature>
<dbReference type="InterPro" id="IPR019734">
    <property type="entry name" value="TPR_rpt"/>
</dbReference>
<dbReference type="PANTHER" id="PTHR44943">
    <property type="entry name" value="CELLULOSE SYNTHASE OPERON PROTEIN C"/>
    <property type="match status" value="1"/>
</dbReference>
<dbReference type="AlphaFoldDB" id="A0A517QM48"/>
<dbReference type="KEGG" id="tpol:Mal48_19610"/>
<evidence type="ECO:0000313" key="5">
    <source>
        <dbReference type="EMBL" id="QDT32714.1"/>
    </source>
</evidence>
<evidence type="ECO:0000256" key="4">
    <source>
        <dbReference type="SAM" id="Phobius"/>
    </source>
</evidence>
<dbReference type="SMART" id="SM00028">
    <property type="entry name" value="TPR"/>
    <property type="match status" value="2"/>
</dbReference>
<dbReference type="RefSeq" id="WP_145198168.1">
    <property type="nucleotide sequence ID" value="NZ_CP036267.1"/>
</dbReference>
<dbReference type="PANTHER" id="PTHR44943:SF8">
    <property type="entry name" value="TPR REPEAT-CONTAINING PROTEIN MJ0263"/>
    <property type="match status" value="1"/>
</dbReference>
<dbReference type="OrthoDB" id="229305at2"/>
<dbReference type="EMBL" id="CP036267">
    <property type="protein sequence ID" value="QDT32714.1"/>
    <property type="molecule type" value="Genomic_DNA"/>
</dbReference>
<feature type="repeat" description="TPR" evidence="3">
    <location>
        <begin position="899"/>
        <end position="932"/>
    </location>
</feature>
<gene>
    <name evidence="5" type="ORF">Mal48_19610</name>
</gene>
<keyword evidence="2 3" id="KW-0802">TPR repeat</keyword>
<keyword evidence="4" id="KW-0812">Transmembrane</keyword>
<dbReference type="InterPro" id="IPR051685">
    <property type="entry name" value="Ycf3/AcsC/BcsC/TPR_MFPF"/>
</dbReference>
<evidence type="ECO:0000256" key="2">
    <source>
        <dbReference type="ARBA" id="ARBA00022803"/>
    </source>
</evidence>
<feature type="transmembrane region" description="Helical" evidence="4">
    <location>
        <begin position="12"/>
        <end position="32"/>
    </location>
</feature>
<dbReference type="SUPFAM" id="SSF48452">
    <property type="entry name" value="TPR-like"/>
    <property type="match status" value="1"/>
</dbReference>
<dbReference type="PROSITE" id="PS50005">
    <property type="entry name" value="TPR"/>
    <property type="match status" value="2"/>
</dbReference>
<organism evidence="5 6">
    <name type="scientific">Thalassoglobus polymorphus</name>
    <dbReference type="NCBI Taxonomy" id="2527994"/>
    <lineage>
        <taxon>Bacteria</taxon>
        <taxon>Pseudomonadati</taxon>
        <taxon>Planctomycetota</taxon>
        <taxon>Planctomycetia</taxon>
        <taxon>Planctomycetales</taxon>
        <taxon>Planctomycetaceae</taxon>
        <taxon>Thalassoglobus</taxon>
    </lineage>
</organism>
<sequence length="955" mass="108934">MRTQVQRNTTWILPLFLIGGLAFFVRYSHLFFSPSPGNQEQAQTQDAAGQQNISNVIQSAFNELNTDLKASEPLVLDFIKARKQAHTDQENLFPKSADAHLHQEFIEKYTQFQLQAVEYYLSQTKDSETAKLAGEQFLTAFINWECGTSPADVNIPQEITQLAEEAIEDGSNDDTIRACYAGVLLKNHRSQEALDAMVALHQKESQLQIAPTLAPLFQIWFLNASQELKESRYNIQTRRRLMLVTLIEFLKLDQQKDEERFFWLLFDQNVQLDRTGWNEFLQALFQHPEIPIYHKQLAMGKFRVRFAGEERKPTDAPLTLEQQNSERQKTLLQAVPYFLRAWQLEPQSPDAPYELLKIAVQFDAPGWTAEDWFQEVISIEFDHQDAYNTYFESLQAKSQRTKLLSLANFCLQTARWETPVPSFGLNAVEDVMEDSPLNEELGENPEIADFASQFAAAYLEQIENPNQQSVHELAGQQLGLLTGILVQSENYEPAAKLFKLHGKKLTNDVFLWAHRNRDSFHREVLAMTGPAANEIKALTTSHLPADQKVVDQILEKDPRQEVALFVTSLRLKQVQVEQFEKGDWVDLTFQESLPGWFVDADETHILNDKAIVLREFQQHGNLQLRPDFQFDAPYQIEVVVKLFAVESLRSPTNRVAIALGGSRSSESRSMKFAEFGVTMNGVNVAHLNSQTPDGEILKLKPILHISDTYRLTLEVWPDRALMYVNNQPVINDENITGIATNLLSFGTIIPDKLTPRSIRLETPRLRKLSVSQEASLLAYTQKLVQLHPYHPKAYFLHGKSFRNLNQHDAARKEFEKALLLKPDYEEAKRSLAFCYGALRDFRRAILILEGLVNESTTDPILMNELAWNLIVCDDKSLRNAPRAISLAKAACEQSNFENPNIVSTLASAYAEHGEFEKAVETLQIAMKIADPQLQIYLNERLADYSESRAIHETAP</sequence>
<evidence type="ECO:0000256" key="1">
    <source>
        <dbReference type="ARBA" id="ARBA00022737"/>
    </source>
</evidence>